<reference evidence="10" key="1">
    <citation type="submission" date="2023-07" db="EMBL/GenBank/DDBJ databases">
        <authorList>
            <person name="Colorado M.A."/>
            <person name="Villamil L.M."/>
            <person name="Melo J.F."/>
            <person name="Rodriguez J.A."/>
            <person name="Ruiz R.Y."/>
        </authorList>
    </citation>
    <scope>NUCLEOTIDE SEQUENCE [LARGE SCALE GENOMIC DNA]</scope>
    <source>
        <strain evidence="10">C33</strain>
    </source>
</reference>
<evidence type="ECO:0000313" key="9">
    <source>
        <dbReference type="EMBL" id="MDX8336731.1"/>
    </source>
</evidence>
<dbReference type="EMBL" id="JAVIKH010000013">
    <property type="protein sequence ID" value="MDX8336731.1"/>
    <property type="molecule type" value="Genomic_DNA"/>
</dbReference>
<gene>
    <name evidence="7" type="primary">pgi</name>
    <name evidence="9" type="ORF">RFV38_09525</name>
</gene>
<name>A0ABU4WB15_9FUSO</name>
<evidence type="ECO:0000256" key="8">
    <source>
        <dbReference type="RuleBase" id="RU000612"/>
    </source>
</evidence>
<comment type="catalytic activity">
    <reaction evidence="6 7 8">
        <text>alpha-D-glucose 6-phosphate = beta-D-fructose 6-phosphate</text>
        <dbReference type="Rhea" id="RHEA:11816"/>
        <dbReference type="ChEBI" id="CHEBI:57634"/>
        <dbReference type="ChEBI" id="CHEBI:58225"/>
        <dbReference type="EC" id="5.3.1.9"/>
    </reaction>
</comment>
<evidence type="ECO:0000256" key="7">
    <source>
        <dbReference type="HAMAP-Rule" id="MF_00473"/>
    </source>
</evidence>
<dbReference type="InterPro" id="IPR035476">
    <property type="entry name" value="SIS_PGI_1"/>
</dbReference>
<comment type="subcellular location">
    <subcellularLocation>
        <location evidence="7">Cytoplasm</location>
    </subcellularLocation>
</comment>
<keyword evidence="5 7" id="KW-0413">Isomerase</keyword>
<keyword evidence="4 7" id="KW-0324">Glycolysis</keyword>
<proteinExistence type="inferred from homology"/>
<sequence>MKKLSFDYSNALGFFKENELELMEAQCKTAVETLMNGTGAGNDFLGWVDLPTNYDKVEFNRIKDAAAKIKNDSEVLVVIGIGGSYLGARAAIEFLSHTFYNNQPKSKRKGPEIYFAGQNISGKYLKELLEIIGDRDYSVNVISKSGTTTEPAIAFRVFKKHLEEKYGVEEARRRIYATTDASKGALKKLATDEGYETFVVPDNVGGRFSVLTAVGLLPIAAAGISIDELMAGARDAQEDYKAPFENNDCLKYATIRNILNRKGKDVEMLINYEPRLHYIGEWWKQLFGESEGKDGKSLLPAAADFSTDLHSMGQFIQDGKRILIETLVNIETPECDIIIEKDELDLDGLNYLAGKGMDFVNKKAAQGTVLAHVDGGVPNLIVNLPEATPYHLGYMFYFFEKACGVSGYILGVNPFDQPGVEAYKANMFALLGKKGFEKQAEELNKRLNK</sequence>
<comment type="caution">
    <text evidence="9">The sequence shown here is derived from an EMBL/GenBank/DDBJ whole genome shotgun (WGS) entry which is preliminary data.</text>
</comment>
<comment type="function">
    <text evidence="7">Catalyzes the reversible isomerization of glucose-6-phosphate to fructose-6-phosphate.</text>
</comment>
<feature type="active site" evidence="7">
    <location>
        <position position="424"/>
    </location>
</feature>
<evidence type="ECO:0000256" key="4">
    <source>
        <dbReference type="ARBA" id="ARBA00023152"/>
    </source>
</evidence>
<comment type="caution">
    <text evidence="7">Lacks conserved residue(s) required for the propagation of feature annotation.</text>
</comment>
<dbReference type="InterPro" id="IPR001672">
    <property type="entry name" value="G6P_Isomerase"/>
</dbReference>
<evidence type="ECO:0000256" key="3">
    <source>
        <dbReference type="ARBA" id="ARBA00022432"/>
    </source>
</evidence>
<keyword evidence="10" id="KW-1185">Reference proteome</keyword>
<evidence type="ECO:0000313" key="10">
    <source>
        <dbReference type="Proteomes" id="UP001279681"/>
    </source>
</evidence>
<dbReference type="NCBIfam" id="NF010697">
    <property type="entry name" value="PRK14097.1"/>
    <property type="match status" value="1"/>
</dbReference>
<evidence type="ECO:0000256" key="6">
    <source>
        <dbReference type="ARBA" id="ARBA00029321"/>
    </source>
</evidence>
<dbReference type="RefSeq" id="WP_320314113.1">
    <property type="nucleotide sequence ID" value="NZ_JAVIKH010000013.1"/>
</dbReference>
<dbReference type="EC" id="5.3.1.9" evidence="7"/>
<comment type="similarity">
    <text evidence="2 7 8">Belongs to the GPI family.</text>
</comment>
<dbReference type="InterPro" id="IPR035482">
    <property type="entry name" value="SIS_PGI_2"/>
</dbReference>
<feature type="active site" description="Proton donor" evidence="7">
    <location>
        <position position="289"/>
    </location>
</feature>
<dbReference type="PROSITE" id="PS51463">
    <property type="entry name" value="P_GLUCOSE_ISOMERASE_3"/>
    <property type="match status" value="1"/>
</dbReference>
<protein>
    <recommendedName>
        <fullName evidence="7">Glucose-6-phosphate isomerase</fullName>
        <shortName evidence="7">GPI</shortName>
        <ecNumber evidence="7">5.3.1.9</ecNumber>
    </recommendedName>
    <alternativeName>
        <fullName evidence="7">Phosphoglucose isomerase</fullName>
        <shortName evidence="7">PGI</shortName>
    </alternativeName>
    <alternativeName>
        <fullName evidence="7">Phosphohexose isomerase</fullName>
        <shortName evidence="7">PHI</shortName>
    </alternativeName>
</protein>
<dbReference type="CDD" id="cd05015">
    <property type="entry name" value="SIS_PGI_1"/>
    <property type="match status" value="1"/>
</dbReference>
<comment type="pathway">
    <text evidence="1 7 8">Carbohydrate degradation; glycolysis; D-glyceraldehyde 3-phosphate and glycerone phosphate from D-glucose: step 2/4.</text>
</comment>
<dbReference type="PANTHER" id="PTHR11469">
    <property type="entry name" value="GLUCOSE-6-PHOSPHATE ISOMERASE"/>
    <property type="match status" value="1"/>
</dbReference>
<dbReference type="GO" id="GO:0004347">
    <property type="term" value="F:glucose-6-phosphate isomerase activity"/>
    <property type="evidence" value="ECO:0007669"/>
    <property type="project" value="UniProtKB-EC"/>
</dbReference>
<evidence type="ECO:0000256" key="2">
    <source>
        <dbReference type="ARBA" id="ARBA00006604"/>
    </source>
</evidence>
<dbReference type="CDD" id="cd05016">
    <property type="entry name" value="SIS_PGI_2"/>
    <property type="match status" value="1"/>
</dbReference>
<evidence type="ECO:0000256" key="1">
    <source>
        <dbReference type="ARBA" id="ARBA00004926"/>
    </source>
</evidence>
<dbReference type="Proteomes" id="UP001279681">
    <property type="component" value="Unassembled WGS sequence"/>
</dbReference>
<dbReference type="PROSITE" id="PS00174">
    <property type="entry name" value="P_GLUCOSE_ISOMERASE_2"/>
    <property type="match status" value="1"/>
</dbReference>
<keyword evidence="7" id="KW-0963">Cytoplasm</keyword>
<dbReference type="SUPFAM" id="SSF53697">
    <property type="entry name" value="SIS domain"/>
    <property type="match status" value="1"/>
</dbReference>
<dbReference type="InterPro" id="IPR046348">
    <property type="entry name" value="SIS_dom_sf"/>
</dbReference>
<organism evidence="9 10">
    <name type="scientific">Candidatus Cetobacterium colombiensis</name>
    <dbReference type="NCBI Taxonomy" id="3073100"/>
    <lineage>
        <taxon>Bacteria</taxon>
        <taxon>Fusobacteriati</taxon>
        <taxon>Fusobacteriota</taxon>
        <taxon>Fusobacteriia</taxon>
        <taxon>Fusobacteriales</taxon>
        <taxon>Fusobacteriaceae</taxon>
        <taxon>Cetobacterium</taxon>
    </lineage>
</organism>
<dbReference type="Gene3D" id="3.40.50.10490">
    <property type="entry name" value="Glucose-6-phosphate isomerase like protein, domain 1"/>
    <property type="match status" value="2"/>
</dbReference>
<accession>A0ABU4WB15</accession>
<dbReference type="HAMAP" id="MF_00473">
    <property type="entry name" value="G6P_isomerase"/>
    <property type="match status" value="1"/>
</dbReference>
<dbReference type="InterPro" id="IPR018189">
    <property type="entry name" value="Phosphoglucose_isomerase_CS"/>
</dbReference>
<dbReference type="Pfam" id="PF00342">
    <property type="entry name" value="PGI"/>
    <property type="match status" value="1"/>
</dbReference>
<evidence type="ECO:0000256" key="5">
    <source>
        <dbReference type="ARBA" id="ARBA00023235"/>
    </source>
</evidence>
<dbReference type="PROSITE" id="PS00765">
    <property type="entry name" value="P_GLUCOSE_ISOMERASE_1"/>
    <property type="match status" value="1"/>
</dbReference>
<dbReference type="PRINTS" id="PR00662">
    <property type="entry name" value="G6PISOMERASE"/>
</dbReference>
<keyword evidence="3 7" id="KW-0312">Gluconeogenesis</keyword>
<comment type="pathway">
    <text evidence="7">Carbohydrate biosynthesis; gluconeogenesis.</text>
</comment>
<dbReference type="PANTHER" id="PTHR11469:SF1">
    <property type="entry name" value="GLUCOSE-6-PHOSPHATE ISOMERASE"/>
    <property type="match status" value="1"/>
</dbReference>